<feature type="transmembrane region" description="Helical" evidence="8">
    <location>
        <begin position="85"/>
        <end position="105"/>
    </location>
</feature>
<keyword evidence="6 8" id="KW-1133">Transmembrane helix</keyword>
<keyword evidence="2 8" id="KW-0813">Transport</keyword>
<dbReference type="CDD" id="cd06261">
    <property type="entry name" value="TM_PBP2"/>
    <property type="match status" value="1"/>
</dbReference>
<dbReference type="EMBL" id="JACHXX010000012">
    <property type="protein sequence ID" value="MBB3165797.1"/>
    <property type="molecule type" value="Genomic_DNA"/>
</dbReference>
<proteinExistence type="inferred from homology"/>
<dbReference type="PANTHER" id="PTHR43357">
    <property type="entry name" value="INNER MEMBRANE ABC TRANSPORTER PERMEASE PROTEIN YDCV"/>
    <property type="match status" value="1"/>
</dbReference>
<dbReference type="PROSITE" id="PS50928">
    <property type="entry name" value="ABC_TM1"/>
    <property type="match status" value="1"/>
</dbReference>
<dbReference type="InterPro" id="IPR035906">
    <property type="entry name" value="MetI-like_sf"/>
</dbReference>
<organism evidence="10 11">
    <name type="scientific">Rhizobium laguerreae</name>
    <dbReference type="NCBI Taxonomy" id="1076926"/>
    <lineage>
        <taxon>Bacteria</taxon>
        <taxon>Pseudomonadati</taxon>
        <taxon>Pseudomonadota</taxon>
        <taxon>Alphaproteobacteria</taxon>
        <taxon>Hyphomicrobiales</taxon>
        <taxon>Rhizobiaceae</taxon>
        <taxon>Rhizobium/Agrobacterium group</taxon>
        <taxon>Rhizobium</taxon>
    </lineage>
</organism>
<evidence type="ECO:0000256" key="5">
    <source>
        <dbReference type="ARBA" id="ARBA00022692"/>
    </source>
</evidence>
<comment type="caution">
    <text evidence="8">Lacks conserved residue(s) required for the propagation of feature annotation.</text>
</comment>
<name>A0ABR6GKB5_9HYPH</name>
<evidence type="ECO:0000256" key="4">
    <source>
        <dbReference type="ARBA" id="ARBA00022519"/>
    </source>
</evidence>
<evidence type="ECO:0000256" key="7">
    <source>
        <dbReference type="ARBA" id="ARBA00023136"/>
    </source>
</evidence>
<dbReference type="InterPro" id="IPR000515">
    <property type="entry name" value="MetI-like"/>
</dbReference>
<keyword evidence="7 8" id="KW-0472">Membrane</keyword>
<evidence type="ECO:0000256" key="2">
    <source>
        <dbReference type="ARBA" id="ARBA00022448"/>
    </source>
</evidence>
<dbReference type="Proteomes" id="UP000542811">
    <property type="component" value="Unassembled WGS sequence"/>
</dbReference>
<dbReference type="SUPFAM" id="SSF161098">
    <property type="entry name" value="MetI-like"/>
    <property type="match status" value="1"/>
</dbReference>
<dbReference type="Pfam" id="PF00528">
    <property type="entry name" value="BPD_transp_1"/>
    <property type="match status" value="1"/>
</dbReference>
<comment type="similarity">
    <text evidence="8">Belongs to the binding-protein-dependent transport system permease family.</text>
</comment>
<keyword evidence="11" id="KW-1185">Reference proteome</keyword>
<evidence type="ECO:0000259" key="9">
    <source>
        <dbReference type="PROSITE" id="PS50928"/>
    </source>
</evidence>
<evidence type="ECO:0000256" key="8">
    <source>
        <dbReference type="RuleBase" id="RU363032"/>
    </source>
</evidence>
<keyword evidence="5 8" id="KW-0812">Transmembrane</keyword>
<evidence type="ECO:0000313" key="10">
    <source>
        <dbReference type="EMBL" id="MBB3165797.1"/>
    </source>
</evidence>
<evidence type="ECO:0000256" key="1">
    <source>
        <dbReference type="ARBA" id="ARBA00004429"/>
    </source>
</evidence>
<dbReference type="RefSeq" id="WP_245310476.1">
    <property type="nucleotide sequence ID" value="NZ_JACHXX010000012.1"/>
</dbReference>
<dbReference type="Gene3D" id="1.10.3720.10">
    <property type="entry name" value="MetI-like"/>
    <property type="match status" value="1"/>
</dbReference>
<evidence type="ECO:0000256" key="6">
    <source>
        <dbReference type="ARBA" id="ARBA00022989"/>
    </source>
</evidence>
<keyword evidence="4" id="KW-0997">Cell inner membrane</keyword>
<feature type="domain" description="ABC transmembrane type-1" evidence="9">
    <location>
        <begin position="1"/>
        <end position="104"/>
    </location>
</feature>
<keyword evidence="3" id="KW-1003">Cell membrane</keyword>
<protein>
    <submittedName>
        <fullName evidence="10">ABC-type spermidine/putrescine transport system permease subunit II</fullName>
    </submittedName>
</protein>
<evidence type="ECO:0000256" key="3">
    <source>
        <dbReference type="ARBA" id="ARBA00022475"/>
    </source>
</evidence>
<sequence>MIFLAALEEVDPTLEEAARDLGAGPIRTFFLVTLPQMRIALLSASFFCFITSFDEVETTLFLVQPAVKTLPVALYHYLESRQDPTIAAVSSLMIAIAFAFIQAGINLTNGQFWKRIFGAR</sequence>
<comment type="subcellular location">
    <subcellularLocation>
        <location evidence="1">Cell inner membrane</location>
        <topology evidence="1">Multi-pass membrane protein</topology>
    </subcellularLocation>
    <subcellularLocation>
        <location evidence="8">Cell membrane</location>
        <topology evidence="8">Multi-pass membrane protein</topology>
    </subcellularLocation>
</comment>
<reference evidence="10 11" key="1">
    <citation type="submission" date="2020-08" db="EMBL/GenBank/DDBJ databases">
        <title>Genomic Encyclopedia of Type Strains, Phase III (KMG-III): the genomes of soil and plant-associated and newly described type strains.</title>
        <authorList>
            <person name="Whitman W."/>
        </authorList>
    </citation>
    <scope>NUCLEOTIDE SEQUENCE [LARGE SCALE GENOMIC DNA]</scope>
    <source>
        <strain evidence="10 11">CECT 8280</strain>
    </source>
</reference>
<dbReference type="PANTHER" id="PTHR43357:SF4">
    <property type="entry name" value="INNER MEMBRANE ABC TRANSPORTER PERMEASE PROTEIN YDCV"/>
    <property type="match status" value="1"/>
</dbReference>
<comment type="caution">
    <text evidence="10">The sequence shown here is derived from an EMBL/GenBank/DDBJ whole genome shotgun (WGS) entry which is preliminary data.</text>
</comment>
<gene>
    <name evidence="10" type="ORF">FHS25_006309</name>
</gene>
<evidence type="ECO:0000313" key="11">
    <source>
        <dbReference type="Proteomes" id="UP000542811"/>
    </source>
</evidence>
<accession>A0ABR6GKB5</accession>